<accession>A0A0C2MLW8</accession>
<evidence type="ECO:0000313" key="2">
    <source>
        <dbReference type="Proteomes" id="UP000031668"/>
    </source>
</evidence>
<sequence>MEIFIKRDCESLSYDEVRGYFRQIFEKKIIYFDQRYLFNGASQLATETSMHVLLEERMRDQFILGLKDKAIQKELFYKCTAITVRLDEIVEVSKDLEEAKSNIQFIHKTLDLKYKPRNDEENSRPGIVNTE</sequence>
<evidence type="ECO:0000313" key="1">
    <source>
        <dbReference type="EMBL" id="KII68181.1"/>
    </source>
</evidence>
<name>A0A0C2MLW8_THEKT</name>
<dbReference type="Proteomes" id="UP000031668">
    <property type="component" value="Unassembled WGS sequence"/>
</dbReference>
<protein>
    <submittedName>
        <fullName evidence="1">Uncharacterized protein</fullName>
    </submittedName>
</protein>
<keyword evidence="2" id="KW-1185">Reference proteome</keyword>
<dbReference type="EMBL" id="JWZT01002909">
    <property type="protein sequence ID" value="KII68181.1"/>
    <property type="molecule type" value="Genomic_DNA"/>
</dbReference>
<comment type="caution">
    <text evidence="1">The sequence shown here is derived from an EMBL/GenBank/DDBJ whole genome shotgun (WGS) entry which is preliminary data.</text>
</comment>
<dbReference type="AlphaFoldDB" id="A0A0C2MLW8"/>
<proteinExistence type="predicted"/>
<reference evidence="1 2" key="1">
    <citation type="journal article" date="2014" name="Genome Biol. Evol.">
        <title>The genome of the myxosporean Thelohanellus kitauei shows adaptations to nutrient acquisition within its fish host.</title>
        <authorList>
            <person name="Yang Y."/>
            <person name="Xiong J."/>
            <person name="Zhou Z."/>
            <person name="Huo F."/>
            <person name="Miao W."/>
            <person name="Ran C."/>
            <person name="Liu Y."/>
            <person name="Zhang J."/>
            <person name="Feng J."/>
            <person name="Wang M."/>
            <person name="Wang M."/>
            <person name="Wang L."/>
            <person name="Yao B."/>
        </authorList>
    </citation>
    <scope>NUCLEOTIDE SEQUENCE [LARGE SCALE GENOMIC DNA]</scope>
    <source>
        <strain evidence="1">Wuqing</strain>
    </source>
</reference>
<gene>
    <name evidence="1" type="ORF">RF11_16265</name>
</gene>
<organism evidence="1 2">
    <name type="scientific">Thelohanellus kitauei</name>
    <name type="common">Myxosporean</name>
    <dbReference type="NCBI Taxonomy" id="669202"/>
    <lineage>
        <taxon>Eukaryota</taxon>
        <taxon>Metazoa</taxon>
        <taxon>Cnidaria</taxon>
        <taxon>Myxozoa</taxon>
        <taxon>Myxosporea</taxon>
        <taxon>Bivalvulida</taxon>
        <taxon>Platysporina</taxon>
        <taxon>Myxobolidae</taxon>
        <taxon>Thelohanellus</taxon>
    </lineage>
</organism>
<dbReference type="OrthoDB" id="6496131at2759"/>